<comment type="caution">
    <text evidence="2">The sequence shown here is derived from an EMBL/GenBank/DDBJ whole genome shotgun (WGS) entry which is preliminary data.</text>
</comment>
<dbReference type="InParanoid" id="A0A409VZ99"/>
<reference evidence="2 3" key="1">
    <citation type="journal article" date="2018" name="Evol. Lett.">
        <title>Horizontal gene cluster transfer increased hallucinogenic mushroom diversity.</title>
        <authorList>
            <person name="Reynolds H.T."/>
            <person name="Vijayakumar V."/>
            <person name="Gluck-Thaler E."/>
            <person name="Korotkin H.B."/>
            <person name="Matheny P.B."/>
            <person name="Slot J.C."/>
        </authorList>
    </citation>
    <scope>NUCLEOTIDE SEQUENCE [LARGE SCALE GENOMIC DNA]</scope>
    <source>
        <strain evidence="2 3">2629</strain>
    </source>
</reference>
<dbReference type="OrthoDB" id="2634326at2759"/>
<evidence type="ECO:0000313" key="3">
    <source>
        <dbReference type="Proteomes" id="UP000284842"/>
    </source>
</evidence>
<dbReference type="AlphaFoldDB" id="A0A409VZ99"/>
<evidence type="ECO:0000256" key="1">
    <source>
        <dbReference type="SAM" id="MobiDB-lite"/>
    </source>
</evidence>
<evidence type="ECO:0000313" key="2">
    <source>
        <dbReference type="EMBL" id="PPQ71579.1"/>
    </source>
</evidence>
<dbReference type="Proteomes" id="UP000284842">
    <property type="component" value="Unassembled WGS sequence"/>
</dbReference>
<protein>
    <submittedName>
        <fullName evidence="2">Uncharacterized protein</fullName>
    </submittedName>
</protein>
<sequence>MSKFLLAHRDPNAILTPYDGRVGALIGNYIYTTPNETFIPLPLYGDREVYVRQDYRYGPDDHTLWPQIYTPLAPHLAAIPRKPVDPKHPLTPLWLNPKPSDFIPTSPGETSPSSLGKINPDFIAKIRPVSTLLNTRYNAYVNSLALGELPNSFASSLHRISGYVIGRLTSLPMTWSQIRFTVTELQRLLLELHGCLDYIETYKPQLDGLLPMPANPPTLPTIGAFTTNIRVVEEFAGIGIPIWLIRQKDGSSFANNVLEEVQPVHYKDRLVLDRHPDFPTVFEGDYDTDPFTVVSHILQFSREWPPVPNPFKVESKPSPLPSTTKSEQPLPRKQAEPPQSTSQYSSRAPENRPPAKKMKHANTGPNMASTSANHGAGRDKFLPLQGPLAPFSIPVWAVKLHGVSRNPPSTGEPLKMDSLYAFPDPGVFVSVQKDDRRQYIIEQYCRIASLWRSHIRQGSTKGLSTQHWRDLLFVDFRLPPSQWVTGETATGARRREALMALVPTASLHKYINRDERYTLLETGESFASGSMPSDASIRKFCYHLYMLNFRAELTALDRAARIDDSKQAEQEQDQEIARLFPPNTFNLPISGPNAGLAADSFRDRVPYLRTLARIMSRWKGEKPHIFNFELEMHSKEPNEDIPHYRASNLEHEVAKFYCQQFFNYFRRAAQIPHRHSPVAAGTV</sequence>
<feature type="region of interest" description="Disordered" evidence="1">
    <location>
        <begin position="308"/>
        <end position="381"/>
    </location>
</feature>
<gene>
    <name evidence="2" type="ORF">CVT24_006434</name>
</gene>
<accession>A0A409VZ99</accession>
<dbReference type="EMBL" id="NHTK01005909">
    <property type="protein sequence ID" value="PPQ71579.1"/>
    <property type="molecule type" value="Genomic_DNA"/>
</dbReference>
<feature type="compositionally biased region" description="Polar residues" evidence="1">
    <location>
        <begin position="337"/>
        <end position="348"/>
    </location>
</feature>
<keyword evidence="3" id="KW-1185">Reference proteome</keyword>
<name>A0A409VZ99_9AGAR</name>
<feature type="compositionally biased region" description="Polar residues" evidence="1">
    <location>
        <begin position="363"/>
        <end position="373"/>
    </location>
</feature>
<organism evidence="2 3">
    <name type="scientific">Panaeolus cyanescens</name>
    <dbReference type="NCBI Taxonomy" id="181874"/>
    <lineage>
        <taxon>Eukaryota</taxon>
        <taxon>Fungi</taxon>
        <taxon>Dikarya</taxon>
        <taxon>Basidiomycota</taxon>
        <taxon>Agaricomycotina</taxon>
        <taxon>Agaricomycetes</taxon>
        <taxon>Agaricomycetidae</taxon>
        <taxon>Agaricales</taxon>
        <taxon>Agaricineae</taxon>
        <taxon>Galeropsidaceae</taxon>
        <taxon>Panaeolus</taxon>
    </lineage>
</organism>
<proteinExistence type="predicted"/>
<dbReference type="STRING" id="181874.A0A409VZ99"/>